<sequence>MKIAVAGKGGSGKTTISATLARVLARRGHRVTAVDGDPNPNLGVALGMGREQLERLVRVPKEIMEVKEEGERRSLVLTRPVEEITAEYATEGPDGVNLMVMTGVDHAGAG</sequence>
<dbReference type="AlphaFoldDB" id="A0A6J4QBW0"/>
<evidence type="ECO:0000256" key="1">
    <source>
        <dbReference type="ARBA" id="ARBA00022741"/>
    </source>
</evidence>
<dbReference type="PANTHER" id="PTHR43384">
    <property type="entry name" value="SEPTUM SITE-DETERMINING PROTEIN MIND HOMOLOG, CHLOROPLASTIC-RELATED"/>
    <property type="match status" value="1"/>
</dbReference>
<dbReference type="Pfam" id="PF01656">
    <property type="entry name" value="CbiA"/>
    <property type="match status" value="1"/>
</dbReference>
<dbReference type="Gene3D" id="3.40.50.300">
    <property type="entry name" value="P-loop containing nucleotide triphosphate hydrolases"/>
    <property type="match status" value="1"/>
</dbReference>
<dbReference type="InterPro" id="IPR050625">
    <property type="entry name" value="ParA/MinD_ATPase"/>
</dbReference>
<dbReference type="GO" id="GO:0009898">
    <property type="term" value="C:cytoplasmic side of plasma membrane"/>
    <property type="evidence" value="ECO:0007669"/>
    <property type="project" value="TreeGrafter"/>
</dbReference>
<dbReference type="InterPro" id="IPR027417">
    <property type="entry name" value="P-loop_NTPase"/>
</dbReference>
<organism evidence="4">
    <name type="scientific">uncultured Rubrobacteraceae bacterium</name>
    <dbReference type="NCBI Taxonomy" id="349277"/>
    <lineage>
        <taxon>Bacteria</taxon>
        <taxon>Bacillati</taxon>
        <taxon>Actinomycetota</taxon>
        <taxon>Rubrobacteria</taxon>
        <taxon>Rubrobacterales</taxon>
        <taxon>Rubrobacteraceae</taxon>
        <taxon>environmental samples</taxon>
    </lineage>
</organism>
<keyword evidence="2" id="KW-0067">ATP-binding</keyword>
<gene>
    <name evidence="4" type="ORF">AVDCRST_MAG37-778</name>
</gene>
<dbReference type="EMBL" id="CADCVD010000030">
    <property type="protein sequence ID" value="CAA9433512.1"/>
    <property type="molecule type" value="Genomic_DNA"/>
</dbReference>
<protein>
    <recommendedName>
        <fullName evidence="3">CobQ/CobB/MinD/ParA nucleotide binding domain-containing protein</fullName>
    </recommendedName>
</protein>
<dbReference type="GO" id="GO:0051782">
    <property type="term" value="P:negative regulation of cell division"/>
    <property type="evidence" value="ECO:0007669"/>
    <property type="project" value="TreeGrafter"/>
</dbReference>
<evidence type="ECO:0000313" key="4">
    <source>
        <dbReference type="EMBL" id="CAA9433512.1"/>
    </source>
</evidence>
<dbReference type="SUPFAM" id="SSF52540">
    <property type="entry name" value="P-loop containing nucleoside triphosphate hydrolases"/>
    <property type="match status" value="1"/>
</dbReference>
<dbReference type="GO" id="GO:0005829">
    <property type="term" value="C:cytosol"/>
    <property type="evidence" value="ECO:0007669"/>
    <property type="project" value="TreeGrafter"/>
</dbReference>
<accession>A0A6J4QBW0</accession>
<dbReference type="GO" id="GO:0016887">
    <property type="term" value="F:ATP hydrolysis activity"/>
    <property type="evidence" value="ECO:0007669"/>
    <property type="project" value="TreeGrafter"/>
</dbReference>
<keyword evidence="1" id="KW-0547">Nucleotide-binding</keyword>
<proteinExistence type="predicted"/>
<dbReference type="GO" id="GO:0005524">
    <property type="term" value="F:ATP binding"/>
    <property type="evidence" value="ECO:0007669"/>
    <property type="project" value="UniProtKB-KW"/>
</dbReference>
<dbReference type="PANTHER" id="PTHR43384:SF6">
    <property type="entry name" value="SEPTUM SITE-DETERMINING PROTEIN MIND HOMOLOG, CHLOROPLASTIC"/>
    <property type="match status" value="1"/>
</dbReference>
<dbReference type="InterPro" id="IPR002586">
    <property type="entry name" value="CobQ/CobB/MinD/ParA_Nub-bd_dom"/>
</dbReference>
<evidence type="ECO:0000256" key="2">
    <source>
        <dbReference type="ARBA" id="ARBA00022840"/>
    </source>
</evidence>
<name>A0A6J4QBW0_9ACTN</name>
<feature type="domain" description="CobQ/CobB/MinD/ParA nucleotide binding" evidence="3">
    <location>
        <begin position="3"/>
        <end position="44"/>
    </location>
</feature>
<evidence type="ECO:0000259" key="3">
    <source>
        <dbReference type="Pfam" id="PF01656"/>
    </source>
</evidence>
<reference evidence="4" key="1">
    <citation type="submission" date="2020-02" db="EMBL/GenBank/DDBJ databases">
        <authorList>
            <person name="Meier V. D."/>
        </authorList>
    </citation>
    <scope>NUCLEOTIDE SEQUENCE</scope>
    <source>
        <strain evidence="4">AVDCRST_MAG37</strain>
    </source>
</reference>